<keyword evidence="1" id="KW-0472">Membrane</keyword>
<organism evidence="2 3">
    <name type="scientific">Holothuria leucospilota</name>
    <name type="common">Black long sea cucumber</name>
    <name type="synonym">Mertensiothuria leucospilota</name>
    <dbReference type="NCBI Taxonomy" id="206669"/>
    <lineage>
        <taxon>Eukaryota</taxon>
        <taxon>Metazoa</taxon>
        <taxon>Echinodermata</taxon>
        <taxon>Eleutherozoa</taxon>
        <taxon>Echinozoa</taxon>
        <taxon>Holothuroidea</taxon>
        <taxon>Aspidochirotacea</taxon>
        <taxon>Aspidochirotida</taxon>
        <taxon>Holothuriidae</taxon>
        <taxon>Holothuria</taxon>
    </lineage>
</organism>
<feature type="transmembrane region" description="Helical" evidence="1">
    <location>
        <begin position="12"/>
        <end position="33"/>
    </location>
</feature>
<dbReference type="EMBL" id="JAIZAY010000004">
    <property type="protein sequence ID" value="KAJ8043941.1"/>
    <property type="molecule type" value="Genomic_DNA"/>
</dbReference>
<dbReference type="AlphaFoldDB" id="A0A9Q1CFE1"/>
<evidence type="ECO:0000313" key="3">
    <source>
        <dbReference type="Proteomes" id="UP001152320"/>
    </source>
</evidence>
<keyword evidence="1" id="KW-0812">Transmembrane</keyword>
<accession>A0A9Q1CFE1</accession>
<protein>
    <submittedName>
        <fullName evidence="2">Uncharacterized protein</fullName>
    </submittedName>
</protein>
<gene>
    <name evidence="2" type="ORF">HOLleu_11265</name>
</gene>
<name>A0A9Q1CFE1_HOLLE</name>
<reference evidence="2" key="1">
    <citation type="submission" date="2021-10" db="EMBL/GenBank/DDBJ databases">
        <title>Tropical sea cucumber genome reveals ecological adaptation and Cuvierian tubules defense mechanism.</title>
        <authorList>
            <person name="Chen T."/>
        </authorList>
    </citation>
    <scope>NUCLEOTIDE SEQUENCE</scope>
    <source>
        <strain evidence="2">Nanhai2018</strain>
        <tissue evidence="2">Muscle</tissue>
    </source>
</reference>
<evidence type="ECO:0000313" key="2">
    <source>
        <dbReference type="EMBL" id="KAJ8043941.1"/>
    </source>
</evidence>
<evidence type="ECO:0000256" key="1">
    <source>
        <dbReference type="SAM" id="Phobius"/>
    </source>
</evidence>
<sequence>MIMQCSVLRTTWTGYCLFTNSLTFFGMLGVEVIHNLLPFRGRSCAVQATDYVAFCFAESLEYIQCLLKRKKRKRELLQD</sequence>
<keyword evidence="3" id="KW-1185">Reference proteome</keyword>
<proteinExistence type="predicted"/>
<comment type="caution">
    <text evidence="2">The sequence shown here is derived from an EMBL/GenBank/DDBJ whole genome shotgun (WGS) entry which is preliminary data.</text>
</comment>
<dbReference type="Proteomes" id="UP001152320">
    <property type="component" value="Chromosome 4"/>
</dbReference>
<keyword evidence="1" id="KW-1133">Transmembrane helix</keyword>